<name>A0A4Y2J9K5_ARAVE</name>
<accession>A0A4Y2J9K5</accession>
<dbReference type="AlphaFoldDB" id="A0A4Y2J9K5"/>
<proteinExistence type="predicted"/>
<reference evidence="1 2" key="1">
    <citation type="journal article" date="2019" name="Sci. Rep.">
        <title>Orb-weaving spider Araneus ventricosus genome elucidates the spidroin gene catalogue.</title>
        <authorList>
            <person name="Kono N."/>
            <person name="Nakamura H."/>
            <person name="Ohtoshi R."/>
            <person name="Moran D.A.P."/>
            <person name="Shinohara A."/>
            <person name="Yoshida Y."/>
            <person name="Fujiwara M."/>
            <person name="Mori M."/>
            <person name="Tomita M."/>
            <person name="Arakawa K."/>
        </authorList>
    </citation>
    <scope>NUCLEOTIDE SEQUENCE [LARGE SCALE GENOMIC DNA]</scope>
</reference>
<evidence type="ECO:0000313" key="1">
    <source>
        <dbReference type="EMBL" id="GBM85932.1"/>
    </source>
</evidence>
<gene>
    <name evidence="1" type="ORF">AVEN_97552_1</name>
</gene>
<sequence length="80" mass="8763">MAKNGFCAKKTQPNPPFIFEYPLLPCPTHPSENSLWLVREKARPRGPRNQGVDCSALWGIEGFPWSVVEVLGLSVAAAPS</sequence>
<organism evidence="1 2">
    <name type="scientific">Araneus ventricosus</name>
    <name type="common">Orbweaver spider</name>
    <name type="synonym">Epeira ventricosa</name>
    <dbReference type="NCBI Taxonomy" id="182803"/>
    <lineage>
        <taxon>Eukaryota</taxon>
        <taxon>Metazoa</taxon>
        <taxon>Ecdysozoa</taxon>
        <taxon>Arthropoda</taxon>
        <taxon>Chelicerata</taxon>
        <taxon>Arachnida</taxon>
        <taxon>Araneae</taxon>
        <taxon>Araneomorphae</taxon>
        <taxon>Entelegynae</taxon>
        <taxon>Araneoidea</taxon>
        <taxon>Araneidae</taxon>
        <taxon>Araneus</taxon>
    </lineage>
</organism>
<dbReference type="Proteomes" id="UP000499080">
    <property type="component" value="Unassembled WGS sequence"/>
</dbReference>
<evidence type="ECO:0000313" key="2">
    <source>
        <dbReference type="Proteomes" id="UP000499080"/>
    </source>
</evidence>
<protein>
    <submittedName>
        <fullName evidence="1">Uncharacterized protein</fullName>
    </submittedName>
</protein>
<dbReference type="EMBL" id="BGPR01003273">
    <property type="protein sequence ID" value="GBM85932.1"/>
    <property type="molecule type" value="Genomic_DNA"/>
</dbReference>
<comment type="caution">
    <text evidence="1">The sequence shown here is derived from an EMBL/GenBank/DDBJ whole genome shotgun (WGS) entry which is preliminary data.</text>
</comment>
<keyword evidence="2" id="KW-1185">Reference proteome</keyword>